<protein>
    <recommendedName>
        <fullName evidence="2">DUF4283 domain-containing protein</fullName>
    </recommendedName>
</protein>
<keyword evidence="4" id="KW-1185">Reference proteome</keyword>
<evidence type="ECO:0000256" key="1">
    <source>
        <dbReference type="SAM" id="MobiDB-lite"/>
    </source>
</evidence>
<dbReference type="EMBL" id="UZAU01000070">
    <property type="status" value="NOT_ANNOTATED_CDS"/>
    <property type="molecule type" value="Genomic_DNA"/>
</dbReference>
<reference evidence="3" key="1">
    <citation type="submission" date="2018-11" db="EMBL/GenBank/DDBJ databases">
        <authorList>
            <person name="Grassa J C."/>
        </authorList>
    </citation>
    <scope>NUCLEOTIDE SEQUENCE [LARGE SCALE GENOMIC DNA]</scope>
</reference>
<dbReference type="AlphaFoldDB" id="A0A803NKP7"/>
<evidence type="ECO:0000313" key="4">
    <source>
        <dbReference type="Proteomes" id="UP000596661"/>
    </source>
</evidence>
<name>A0A803NKP7_CANSA</name>
<dbReference type="PANTHER" id="PTHR33233:SF17">
    <property type="entry name" value="DUF4283 DOMAIN-CONTAINING PROTEIN"/>
    <property type="match status" value="1"/>
</dbReference>
<evidence type="ECO:0000313" key="3">
    <source>
        <dbReference type="EnsemblPlants" id="cds.evm.model.01.2321"/>
    </source>
</evidence>
<feature type="domain" description="DUF4283" evidence="2">
    <location>
        <begin position="93"/>
        <end position="172"/>
    </location>
</feature>
<accession>A0A803NKP7</accession>
<feature type="region of interest" description="Disordered" evidence="1">
    <location>
        <begin position="1"/>
        <end position="37"/>
    </location>
</feature>
<dbReference type="PANTHER" id="PTHR33233">
    <property type="entry name" value="ENDONUCLEASE/EXONUCLEASE/PHOSPHATASE"/>
    <property type="match status" value="1"/>
</dbReference>
<dbReference type="InterPro" id="IPR025558">
    <property type="entry name" value="DUF4283"/>
</dbReference>
<evidence type="ECO:0000259" key="2">
    <source>
        <dbReference type="Pfam" id="PF14111"/>
    </source>
</evidence>
<reference evidence="3" key="2">
    <citation type="submission" date="2021-03" db="UniProtKB">
        <authorList>
            <consortium name="EnsemblPlants"/>
        </authorList>
    </citation>
    <scope>IDENTIFICATION</scope>
</reference>
<dbReference type="Proteomes" id="UP000596661">
    <property type="component" value="Chromosome 1"/>
</dbReference>
<organism evidence="3 4">
    <name type="scientific">Cannabis sativa</name>
    <name type="common">Hemp</name>
    <name type="synonym">Marijuana</name>
    <dbReference type="NCBI Taxonomy" id="3483"/>
    <lineage>
        <taxon>Eukaryota</taxon>
        <taxon>Viridiplantae</taxon>
        <taxon>Streptophyta</taxon>
        <taxon>Embryophyta</taxon>
        <taxon>Tracheophyta</taxon>
        <taxon>Spermatophyta</taxon>
        <taxon>Magnoliopsida</taxon>
        <taxon>eudicotyledons</taxon>
        <taxon>Gunneridae</taxon>
        <taxon>Pentapetalae</taxon>
        <taxon>rosids</taxon>
        <taxon>fabids</taxon>
        <taxon>Rosales</taxon>
        <taxon>Cannabaceae</taxon>
        <taxon>Cannabis</taxon>
    </lineage>
</organism>
<proteinExistence type="predicted"/>
<dbReference type="Pfam" id="PF14111">
    <property type="entry name" value="DUF4283"/>
    <property type="match status" value="1"/>
</dbReference>
<dbReference type="Gramene" id="evm.model.01.2321">
    <property type="protein sequence ID" value="cds.evm.model.01.2321"/>
    <property type="gene ID" value="evm.TU.01.2321"/>
</dbReference>
<dbReference type="EnsemblPlants" id="evm.model.01.2321">
    <property type="protein sequence ID" value="cds.evm.model.01.2321"/>
    <property type="gene ID" value="evm.TU.01.2321"/>
</dbReference>
<sequence>MAKTRSKVQGRQPTSMKTRKIRKKGPVSTADAKKTKSMDERLYLQNPHFTRSKGKKKLDLTSPLSWRQMLNVKVTSHKEKVKITDEDIEEEVNLWNSIIVCYVLGANPPLSIIDGFARRVWKDRIDKVGMISYGVFLIRFYTIEDRDNVLNGGYIFFNKRPVVMKPWNSDGNFKKENLNVIPIWVQLENLELKYWGERSLFKIIGQLGKPIMVDSITKERDEHGYNTSVGVNYEWKTVFCEHCKGMGHKAIECRKRQPVQKGWRPKETQQPEMTETDNSYQILEEADMEAINETINEKDASGKRKKSTNSCGVEIMDGNHQFALSFVYAYNDEEGRKALWKDLQQVAQPEPWAMENQSWMGKFTNAGVNFMNEELMDHTPAVMTFHNMVPSGKKPFRYFRMWNTHSDYAARVVASWNQQTQGLKMFQVVTKLKRLKGVLKELNKQAFSDIQMSTQQAKDTLAEMQNKLHQDPLNQMLQQEELAARKDYTALLKNYQTYLQQKAKVTWLKNGDKNTALFHASIKARRRQNRVFSIQNQDGERLEEEAKISEAFLSYYKGLLGTKMQGRRTVITSLAQSGAVLSDQLASWLCQDYSCGEIKVVVFAILGIKAPGPDGYSSYFFQDNWELIQGDVCAEVQNFLHSGLILKEINFTVLTLIQKLNAQILLASSLRHRGLGSFGMVASSAVEVHEVRIGIPFGCGLSQMQWNCNGHSKIWSELVDGVEI</sequence>